<evidence type="ECO:0000313" key="8">
    <source>
        <dbReference type="Proteomes" id="UP000093523"/>
    </source>
</evidence>
<comment type="caution">
    <text evidence="7">The sequence shown here is derived from an EMBL/GenBank/DDBJ whole genome shotgun (WGS) entry which is preliminary data.</text>
</comment>
<evidence type="ECO:0000256" key="1">
    <source>
        <dbReference type="ARBA" id="ARBA00007274"/>
    </source>
</evidence>
<keyword evidence="2 5" id="KW-0808">Transferase</keyword>
<gene>
    <name evidence="7" type="ORF">A6E04_07845</name>
</gene>
<comment type="similarity">
    <text evidence="1 5">Belongs to the transferase hexapeptide repeat family.</text>
</comment>
<dbReference type="OrthoDB" id="9815592at2"/>
<sequence>MTEKEKMLAGLPYDAWDETLLKNRMNAKAVCHQFNLADPTKLDERMAILKGLLCIKDQAHMEPNFFCDYGYNIDIGSNFYSNHNLTIVDVCKVTIGNNVLFGPHVMISTGTHPLDPIERQKTEYGSSISIGNDVWIGGNVSILPGVKVGNNCVIGAGSVVNRDIPDNSVAVGNPCRVIKSVK</sequence>
<dbReference type="STRING" id="688.A6E04_07845"/>
<protein>
    <recommendedName>
        <fullName evidence="5">Acetyltransferase</fullName>
        <ecNumber evidence="5">2.3.1.-</ecNumber>
    </recommendedName>
</protein>
<dbReference type="Pfam" id="PF00132">
    <property type="entry name" value="Hexapep"/>
    <property type="match status" value="1"/>
</dbReference>
<dbReference type="EC" id="2.3.1.-" evidence="5"/>
<name>A0A1B9P0E2_ALILO</name>
<keyword evidence="3" id="KW-0677">Repeat</keyword>
<dbReference type="RefSeq" id="WP_023603272.1">
    <property type="nucleotide sequence ID" value="NZ_CAWMPN010000008.1"/>
</dbReference>
<dbReference type="InterPro" id="IPR001451">
    <property type="entry name" value="Hexapep"/>
</dbReference>
<keyword evidence="4 5" id="KW-0012">Acyltransferase</keyword>
<evidence type="ECO:0000256" key="5">
    <source>
        <dbReference type="RuleBase" id="RU367021"/>
    </source>
</evidence>
<dbReference type="InterPro" id="IPR011004">
    <property type="entry name" value="Trimer_LpxA-like_sf"/>
</dbReference>
<dbReference type="SMART" id="SM01266">
    <property type="entry name" value="Mac"/>
    <property type="match status" value="1"/>
</dbReference>
<dbReference type="CDD" id="cd03357">
    <property type="entry name" value="LbH_MAT_GAT"/>
    <property type="match status" value="1"/>
</dbReference>
<dbReference type="EMBL" id="MAJU01000008">
    <property type="protein sequence ID" value="OCH21765.1"/>
    <property type="molecule type" value="Genomic_DNA"/>
</dbReference>
<dbReference type="PANTHER" id="PTHR43017:SF1">
    <property type="entry name" value="ACETYLTRANSFERASE YJL218W-RELATED"/>
    <property type="match status" value="1"/>
</dbReference>
<proteinExistence type="inferred from homology"/>
<evidence type="ECO:0000259" key="6">
    <source>
        <dbReference type="SMART" id="SM01266"/>
    </source>
</evidence>
<evidence type="ECO:0000313" key="7">
    <source>
        <dbReference type="EMBL" id="OCH21765.1"/>
    </source>
</evidence>
<feature type="domain" description="Maltose/galactoside acetyltransferase" evidence="6">
    <location>
        <begin position="4"/>
        <end position="57"/>
    </location>
</feature>
<organism evidence="7 8">
    <name type="scientific">Aliivibrio logei</name>
    <name type="common">Vibrio logei</name>
    <dbReference type="NCBI Taxonomy" id="688"/>
    <lineage>
        <taxon>Bacteria</taxon>
        <taxon>Pseudomonadati</taxon>
        <taxon>Pseudomonadota</taxon>
        <taxon>Gammaproteobacteria</taxon>
        <taxon>Vibrionales</taxon>
        <taxon>Vibrionaceae</taxon>
        <taxon>Aliivibrio</taxon>
    </lineage>
</organism>
<evidence type="ECO:0000256" key="4">
    <source>
        <dbReference type="ARBA" id="ARBA00023315"/>
    </source>
</evidence>
<dbReference type="FunFam" id="2.160.10.10:FF:000008">
    <property type="entry name" value="Maltose O-acetyltransferase"/>
    <property type="match status" value="1"/>
</dbReference>
<accession>A0A1B9P0E2</accession>
<dbReference type="InterPro" id="IPR024688">
    <property type="entry name" value="Mac_dom"/>
</dbReference>
<dbReference type="Gene3D" id="2.160.10.10">
    <property type="entry name" value="Hexapeptide repeat proteins"/>
    <property type="match status" value="1"/>
</dbReference>
<dbReference type="GO" id="GO:0008870">
    <property type="term" value="F:galactoside O-acetyltransferase activity"/>
    <property type="evidence" value="ECO:0007669"/>
    <property type="project" value="TreeGrafter"/>
</dbReference>
<dbReference type="InterPro" id="IPR039369">
    <property type="entry name" value="LacA-like"/>
</dbReference>
<dbReference type="AlphaFoldDB" id="A0A1B9P0E2"/>
<dbReference type="PANTHER" id="PTHR43017">
    <property type="entry name" value="GALACTOSIDE O-ACETYLTRANSFERASE"/>
    <property type="match status" value="1"/>
</dbReference>
<evidence type="ECO:0000256" key="2">
    <source>
        <dbReference type="ARBA" id="ARBA00022679"/>
    </source>
</evidence>
<dbReference type="Proteomes" id="UP000093523">
    <property type="component" value="Unassembled WGS sequence"/>
</dbReference>
<reference evidence="7 8" key="1">
    <citation type="submission" date="2016-06" db="EMBL/GenBank/DDBJ databases">
        <authorList>
            <person name="Kjaerup R.B."/>
            <person name="Dalgaard T.S."/>
            <person name="Juul-Madsen H.R."/>
        </authorList>
    </citation>
    <scope>NUCLEOTIDE SEQUENCE [LARGE SCALE GENOMIC DNA]</scope>
    <source>
        <strain evidence="7 8">1S159</strain>
    </source>
</reference>
<evidence type="ECO:0000256" key="3">
    <source>
        <dbReference type="ARBA" id="ARBA00022737"/>
    </source>
</evidence>
<dbReference type="SUPFAM" id="SSF51161">
    <property type="entry name" value="Trimeric LpxA-like enzymes"/>
    <property type="match status" value="1"/>
</dbReference>
<dbReference type="Pfam" id="PF12464">
    <property type="entry name" value="Mac"/>
    <property type="match status" value="1"/>
</dbReference>